<dbReference type="RefSeq" id="WP_386367634.1">
    <property type="nucleotide sequence ID" value="NZ_JBHRXZ010000033.1"/>
</dbReference>
<gene>
    <name evidence="1" type="ORF">ACFOMF_18360</name>
</gene>
<dbReference type="EMBL" id="JBHRXZ010000033">
    <property type="protein sequence ID" value="MFC3609731.1"/>
    <property type="molecule type" value="Genomic_DNA"/>
</dbReference>
<dbReference type="Proteomes" id="UP001595630">
    <property type="component" value="Unassembled WGS sequence"/>
</dbReference>
<name>A0ABV7TBT2_9GAMM</name>
<evidence type="ECO:0000313" key="2">
    <source>
        <dbReference type="Proteomes" id="UP001595630"/>
    </source>
</evidence>
<protein>
    <submittedName>
        <fullName evidence="1">Uncharacterized protein</fullName>
    </submittedName>
</protein>
<sequence length="313" mass="35120">MNLLELVRRHPNRPSSSVPDWMLGYFKRRAISFANGRTDTATQVCWLQSRNFTIDLRLPLERDQVPARALADYSPDELQILANHEGWEALSHWDGKALSWSDDTSLQLHNRWPEPALLSRIGNCMIEFAPSGAYVEDWRLQPSAPGPLIGLRLIEERDLASGALLHRGGGLIVCGEHAALVLGRPGPIAHDGLDLRDQVARAVGVPERLEALFDFETSVAHGSLEAGFRVTLSTRPERVGAPLLALEGFSYLAEQQQVRQRFERDGRDCERLFSIDTLEPTLAYPQTTEFSADAHAWFERESATLNRYTQSLI</sequence>
<keyword evidence="2" id="KW-1185">Reference proteome</keyword>
<reference evidence="2" key="1">
    <citation type="journal article" date="2019" name="Int. J. Syst. Evol. Microbiol.">
        <title>The Global Catalogue of Microorganisms (GCM) 10K type strain sequencing project: providing services to taxonomists for standard genome sequencing and annotation.</title>
        <authorList>
            <consortium name="The Broad Institute Genomics Platform"/>
            <consortium name="The Broad Institute Genome Sequencing Center for Infectious Disease"/>
            <person name="Wu L."/>
            <person name="Ma J."/>
        </authorList>
    </citation>
    <scope>NUCLEOTIDE SEQUENCE [LARGE SCALE GENOMIC DNA]</scope>
    <source>
        <strain evidence="2">KCTC 42447</strain>
    </source>
</reference>
<proteinExistence type="predicted"/>
<organism evidence="1 2">
    <name type="scientific">Stutzerimonas tarimensis</name>
    <dbReference type="NCBI Taxonomy" id="1507735"/>
    <lineage>
        <taxon>Bacteria</taxon>
        <taxon>Pseudomonadati</taxon>
        <taxon>Pseudomonadota</taxon>
        <taxon>Gammaproteobacteria</taxon>
        <taxon>Pseudomonadales</taxon>
        <taxon>Pseudomonadaceae</taxon>
        <taxon>Stutzerimonas</taxon>
    </lineage>
</organism>
<comment type="caution">
    <text evidence="1">The sequence shown here is derived from an EMBL/GenBank/DDBJ whole genome shotgun (WGS) entry which is preliminary data.</text>
</comment>
<accession>A0ABV7TBT2</accession>
<evidence type="ECO:0000313" key="1">
    <source>
        <dbReference type="EMBL" id="MFC3609731.1"/>
    </source>
</evidence>